<accession>A0A8H3VAG5</accession>
<dbReference type="Proteomes" id="UP000490939">
    <property type="component" value="Unassembled WGS sequence"/>
</dbReference>
<gene>
    <name evidence="3" type="ORF">EG327_001151</name>
    <name evidence="2" type="ORF">EG328_007856</name>
</gene>
<evidence type="ECO:0000313" key="3">
    <source>
        <dbReference type="EMBL" id="KAE9990600.1"/>
    </source>
</evidence>
<evidence type="ECO:0000256" key="1">
    <source>
        <dbReference type="SAM" id="SignalP"/>
    </source>
</evidence>
<keyword evidence="1" id="KW-0732">Signal</keyword>
<dbReference type="AlphaFoldDB" id="A0A8H3VAG5"/>
<organism evidence="2 4">
    <name type="scientific">Venturia inaequalis</name>
    <name type="common">Apple scab fungus</name>
    <dbReference type="NCBI Taxonomy" id="5025"/>
    <lineage>
        <taxon>Eukaryota</taxon>
        <taxon>Fungi</taxon>
        <taxon>Dikarya</taxon>
        <taxon>Ascomycota</taxon>
        <taxon>Pezizomycotina</taxon>
        <taxon>Dothideomycetes</taxon>
        <taxon>Pleosporomycetidae</taxon>
        <taxon>Venturiales</taxon>
        <taxon>Venturiaceae</taxon>
        <taxon>Venturia</taxon>
    </lineage>
</organism>
<dbReference type="EMBL" id="WNWR01000129">
    <property type="protein sequence ID" value="KAE9990600.1"/>
    <property type="molecule type" value="Genomic_DNA"/>
</dbReference>
<evidence type="ECO:0000313" key="4">
    <source>
        <dbReference type="Proteomes" id="UP000447873"/>
    </source>
</evidence>
<sequence length="52" mass="5221">MYGLKQLLVLALAGPGLACQCTAYGSPDGEIDTEATKRACVPAGGRLTPGGQ</sequence>
<evidence type="ECO:0000313" key="2">
    <source>
        <dbReference type="EMBL" id="KAE9985085.1"/>
    </source>
</evidence>
<reference evidence="2 4" key="1">
    <citation type="submission" date="2018-12" db="EMBL/GenBank/DDBJ databases">
        <title>Venturia inaequalis Genome Resource.</title>
        <authorList>
            <person name="Lichtner F.J."/>
        </authorList>
    </citation>
    <scope>NUCLEOTIDE SEQUENCE [LARGE SCALE GENOMIC DNA]</scope>
    <source>
        <strain evidence="2 4">120213</strain>
        <strain evidence="3 5">DMI_063113</strain>
    </source>
</reference>
<name>A0A8H3VAG5_VENIN</name>
<protein>
    <submittedName>
        <fullName evidence="2">Uncharacterized protein</fullName>
    </submittedName>
</protein>
<proteinExistence type="predicted"/>
<keyword evidence="5" id="KW-1185">Reference proteome</keyword>
<evidence type="ECO:0000313" key="5">
    <source>
        <dbReference type="Proteomes" id="UP000490939"/>
    </source>
</evidence>
<feature type="chain" id="PRO_5044690827" evidence="1">
    <location>
        <begin position="19"/>
        <end position="52"/>
    </location>
</feature>
<comment type="caution">
    <text evidence="2">The sequence shown here is derived from an EMBL/GenBank/DDBJ whole genome shotgun (WGS) entry which is preliminary data.</text>
</comment>
<dbReference type="EMBL" id="WNWS01000043">
    <property type="protein sequence ID" value="KAE9985085.1"/>
    <property type="molecule type" value="Genomic_DNA"/>
</dbReference>
<dbReference type="Proteomes" id="UP000447873">
    <property type="component" value="Unassembled WGS sequence"/>
</dbReference>
<feature type="signal peptide" evidence="1">
    <location>
        <begin position="1"/>
        <end position="18"/>
    </location>
</feature>